<evidence type="ECO:0000313" key="4">
    <source>
        <dbReference type="EMBL" id="RVW09346.1"/>
    </source>
</evidence>
<dbReference type="OrthoDB" id="9812708at2"/>
<dbReference type="PROSITE" id="PS50297">
    <property type="entry name" value="ANK_REP_REGION"/>
    <property type="match status" value="2"/>
</dbReference>
<dbReference type="SUPFAM" id="SSF48403">
    <property type="entry name" value="Ankyrin repeat"/>
    <property type="match status" value="1"/>
</dbReference>
<evidence type="ECO:0000256" key="3">
    <source>
        <dbReference type="PROSITE-ProRule" id="PRU00023"/>
    </source>
</evidence>
<dbReference type="SMART" id="SM00248">
    <property type="entry name" value="ANK"/>
    <property type="match status" value="3"/>
</dbReference>
<dbReference type="Pfam" id="PF00023">
    <property type="entry name" value="Ank"/>
    <property type="match status" value="1"/>
</dbReference>
<dbReference type="PANTHER" id="PTHR24171">
    <property type="entry name" value="ANKYRIN REPEAT DOMAIN-CONTAINING PROTEIN 39-RELATED"/>
    <property type="match status" value="1"/>
</dbReference>
<evidence type="ECO:0000313" key="5">
    <source>
        <dbReference type="Proteomes" id="UP000286208"/>
    </source>
</evidence>
<dbReference type="Gene3D" id="1.25.40.20">
    <property type="entry name" value="Ankyrin repeat-containing domain"/>
    <property type="match status" value="1"/>
</dbReference>
<reference evidence="4 5" key="1">
    <citation type="submission" date="2018-11" db="EMBL/GenBank/DDBJ databases">
        <title>Rhodococcus spongicola sp. nov. and Rhodococcus xishaensis sp. nov. from marine sponges.</title>
        <authorList>
            <person name="Li L."/>
            <person name="Lin H.W."/>
        </authorList>
    </citation>
    <scope>NUCLEOTIDE SEQUENCE [LARGE SCALE GENOMIC DNA]</scope>
    <source>
        <strain evidence="4 5">CCTCC AB2014297</strain>
    </source>
</reference>
<dbReference type="InterPro" id="IPR036770">
    <property type="entry name" value="Ankyrin_rpt-contain_sf"/>
</dbReference>
<gene>
    <name evidence="4" type="ORF">EGT67_11135</name>
</gene>
<sequence length="138" mass="14728">MTTERDRGGRVPLHYAALDGEDDEVRSLLDTGGDVNVTDYQGFTPLHFAVQDGRLSTAALLLDAGADIEAVTSDGATPLFVATTSPVRNAPDLIRLLRARGANPHAAKSNGSTPLSFVCRISDRDKREAYSDLLDSDA</sequence>
<proteinExistence type="predicted"/>
<dbReference type="PRINTS" id="PR01415">
    <property type="entry name" value="ANKYRIN"/>
</dbReference>
<evidence type="ECO:0000256" key="2">
    <source>
        <dbReference type="ARBA" id="ARBA00023043"/>
    </source>
</evidence>
<keyword evidence="1" id="KW-0677">Repeat</keyword>
<dbReference type="AlphaFoldDB" id="A0A438BEB6"/>
<comment type="caution">
    <text evidence="4">The sequence shown here is derived from an EMBL/GenBank/DDBJ whole genome shotgun (WGS) entry which is preliminary data.</text>
</comment>
<accession>A0A438BEB6</accession>
<dbReference type="Proteomes" id="UP000286208">
    <property type="component" value="Unassembled WGS sequence"/>
</dbReference>
<evidence type="ECO:0000256" key="1">
    <source>
        <dbReference type="ARBA" id="ARBA00022737"/>
    </source>
</evidence>
<dbReference type="PROSITE" id="PS50088">
    <property type="entry name" value="ANK_REPEAT"/>
    <property type="match status" value="2"/>
</dbReference>
<dbReference type="EMBL" id="RKLP01000005">
    <property type="protein sequence ID" value="RVW09346.1"/>
    <property type="molecule type" value="Genomic_DNA"/>
</dbReference>
<name>A0A438BEB6_9NOCA</name>
<feature type="repeat" description="ANK" evidence="3">
    <location>
        <begin position="8"/>
        <end position="40"/>
    </location>
</feature>
<dbReference type="RefSeq" id="WP_127916146.1">
    <property type="nucleotide sequence ID" value="NZ_RKLP01000005.1"/>
</dbReference>
<feature type="repeat" description="ANK" evidence="3">
    <location>
        <begin position="41"/>
        <end position="73"/>
    </location>
</feature>
<protein>
    <submittedName>
        <fullName evidence="4">Ankyrin repeat domain-containing protein</fullName>
    </submittedName>
</protein>
<keyword evidence="2 3" id="KW-0040">ANK repeat</keyword>
<organism evidence="4 5">
    <name type="scientific">Prescottella agglutinans</name>
    <dbReference type="NCBI Taxonomy" id="1644129"/>
    <lineage>
        <taxon>Bacteria</taxon>
        <taxon>Bacillati</taxon>
        <taxon>Actinomycetota</taxon>
        <taxon>Actinomycetes</taxon>
        <taxon>Mycobacteriales</taxon>
        <taxon>Nocardiaceae</taxon>
        <taxon>Prescottella</taxon>
    </lineage>
</organism>
<dbReference type="InterPro" id="IPR002110">
    <property type="entry name" value="Ankyrin_rpt"/>
</dbReference>
<dbReference type="Pfam" id="PF12796">
    <property type="entry name" value="Ank_2"/>
    <property type="match status" value="1"/>
</dbReference>
<keyword evidence="5" id="KW-1185">Reference proteome</keyword>